<dbReference type="Proteomes" id="UP000038622">
    <property type="component" value="Unassembled WGS sequence"/>
</dbReference>
<dbReference type="Proteomes" id="UP000041394">
    <property type="component" value="Unassembled WGS sequence"/>
</dbReference>
<evidence type="ECO:0000313" key="2">
    <source>
        <dbReference type="EMBL" id="CRF42623.1"/>
    </source>
</evidence>
<reference evidence="5 6" key="2">
    <citation type="submission" date="2014-12" db="EMBL/GenBank/DDBJ databases">
        <authorList>
            <person name="Jaenicke S."/>
        </authorList>
    </citation>
    <scope>NUCLEOTIDE SEQUENCE [LARGE SCALE GENOMIC DNA]</scope>
</reference>
<dbReference type="OrthoDB" id="5289528at2"/>
<name>A0A0K2XD68_9HELI</name>
<evidence type="ECO:0000313" key="1">
    <source>
        <dbReference type="EMBL" id="CRF41631.1"/>
    </source>
</evidence>
<protein>
    <submittedName>
        <fullName evidence="3">Uncharacterized protein</fullName>
    </submittedName>
</protein>
<evidence type="ECO:0000313" key="6">
    <source>
        <dbReference type="Proteomes" id="UP000045175"/>
    </source>
</evidence>
<dbReference type="EMBL" id="CDMH01000038">
    <property type="protein sequence ID" value="CRF42623.1"/>
    <property type="molecule type" value="Genomic_DNA"/>
</dbReference>
<reference evidence="3" key="1">
    <citation type="submission" date="2014-12" db="EMBL/GenBank/DDBJ databases">
        <title>Whole genome sequences of four Staphylococcus schleiferi canine isolates.</title>
        <authorList>
            <person name="Misic A.M."/>
            <person name="Cain C."/>
            <person name="Morris D.O."/>
            <person name="Rankin S."/>
            <person name="Beiting D."/>
        </authorList>
    </citation>
    <scope>NUCLEOTIDE SEQUENCE</scope>
    <source>
        <strain evidence="1">ASB11</strain>
        <strain evidence="2">ASB13</strain>
        <strain evidence="3">ASB9</strain>
    </source>
</reference>
<organism evidence="3 5">
    <name type="scientific">Helicobacter ailurogastricus</name>
    <dbReference type="NCBI Taxonomy" id="1578720"/>
    <lineage>
        <taxon>Bacteria</taxon>
        <taxon>Pseudomonadati</taxon>
        <taxon>Campylobacterota</taxon>
        <taxon>Epsilonproteobacteria</taxon>
        <taxon>Campylobacterales</taxon>
        <taxon>Helicobacteraceae</taxon>
        <taxon>Helicobacter</taxon>
    </lineage>
</organism>
<dbReference type="EMBL" id="CDML01000048">
    <property type="protein sequence ID" value="CRF41631.1"/>
    <property type="molecule type" value="Genomic_DNA"/>
</dbReference>
<evidence type="ECO:0000313" key="3">
    <source>
        <dbReference type="EMBL" id="CRF44467.1"/>
    </source>
</evidence>
<evidence type="ECO:0000313" key="4">
    <source>
        <dbReference type="Proteomes" id="UP000038622"/>
    </source>
</evidence>
<keyword evidence="4" id="KW-1185">Reference proteome</keyword>
<dbReference type="RefSeq" id="WP_053941241.1">
    <property type="nucleotide sequence ID" value="NZ_CDMH01000038.1"/>
</dbReference>
<dbReference type="EMBL" id="CDMN01000041">
    <property type="protein sequence ID" value="CRF44467.1"/>
    <property type="molecule type" value="Genomic_DNA"/>
</dbReference>
<proteinExistence type="predicted"/>
<sequence>MEVLKEAKAPVSIYGIYSRACALNRAQVLDAMFKMQQSQTYIPVWQALRKEEKVPFVQAQDKSISIALKEYAGNIKERATISQTEETHERPALHKFVQNHIDVKILGRTPKEV</sequence>
<dbReference type="STRING" id="1578720.HAL011_14390"/>
<dbReference type="Proteomes" id="UP000045175">
    <property type="component" value="Unassembled WGS sequence"/>
</dbReference>
<reference evidence="4" key="3">
    <citation type="submission" date="2014-12" db="EMBL/GenBank/DDBJ databases">
        <authorList>
            <person name="Smet A."/>
        </authorList>
    </citation>
    <scope>NUCLEOTIDE SEQUENCE [LARGE SCALE GENOMIC DNA]</scope>
</reference>
<gene>
    <name evidence="1" type="ORF">HAL011_14390</name>
    <name evidence="2" type="ORF">HAL013_08180</name>
    <name evidence="3" type="ORF">HAL09_10530</name>
</gene>
<dbReference type="AlphaFoldDB" id="A0A0K2XD68"/>
<evidence type="ECO:0000313" key="5">
    <source>
        <dbReference type="Proteomes" id="UP000041394"/>
    </source>
</evidence>
<accession>A0A0K2XD68</accession>